<keyword evidence="4" id="KW-0436">Ligase</keyword>
<proteinExistence type="predicted"/>
<dbReference type="GO" id="GO:0016020">
    <property type="term" value="C:membrane"/>
    <property type="evidence" value="ECO:0007669"/>
    <property type="project" value="TreeGrafter"/>
</dbReference>
<comment type="caution">
    <text evidence="4">The sequence shown here is derived from an EMBL/GenBank/DDBJ whole genome shotgun (WGS) entry which is preliminary data.</text>
</comment>
<dbReference type="InterPro" id="IPR020845">
    <property type="entry name" value="AMP-binding_CS"/>
</dbReference>
<dbReference type="PROSITE" id="PS00455">
    <property type="entry name" value="AMP_BINDING"/>
    <property type="match status" value="1"/>
</dbReference>
<dbReference type="Gene3D" id="3.40.50.12780">
    <property type="entry name" value="N-terminal domain of ligase-like"/>
    <property type="match status" value="1"/>
</dbReference>
<keyword evidence="2" id="KW-0067">ATP-binding</keyword>
<dbReference type="Pfam" id="PF00501">
    <property type="entry name" value="AMP-binding"/>
    <property type="match status" value="1"/>
</dbReference>
<name>A0A1J5QS59_9ZZZZ</name>
<evidence type="ECO:0000313" key="4">
    <source>
        <dbReference type="EMBL" id="OIQ82716.1"/>
    </source>
</evidence>
<accession>A0A1J5QS59</accession>
<reference evidence="4" key="1">
    <citation type="submission" date="2016-10" db="EMBL/GenBank/DDBJ databases">
        <title>Sequence of Gallionella enrichment culture.</title>
        <authorList>
            <person name="Poehlein A."/>
            <person name="Muehling M."/>
            <person name="Daniel R."/>
        </authorList>
    </citation>
    <scope>NUCLEOTIDE SEQUENCE</scope>
</reference>
<evidence type="ECO:0000259" key="3">
    <source>
        <dbReference type="Pfam" id="PF00501"/>
    </source>
</evidence>
<organism evidence="4">
    <name type="scientific">mine drainage metagenome</name>
    <dbReference type="NCBI Taxonomy" id="410659"/>
    <lineage>
        <taxon>unclassified sequences</taxon>
        <taxon>metagenomes</taxon>
        <taxon>ecological metagenomes</taxon>
    </lineage>
</organism>
<dbReference type="EC" id="6.2.1.3" evidence="4"/>
<gene>
    <name evidence="4" type="ORF">GALL_354890</name>
</gene>
<dbReference type="Pfam" id="PF23562">
    <property type="entry name" value="AMP-binding_C_3"/>
    <property type="match status" value="1"/>
</dbReference>
<keyword evidence="1" id="KW-0547">Nucleotide-binding</keyword>
<sequence length="652" mass="72197">MVQPLEFRPDLPQQKTLPLKCPDGHHRTPSAAKHVFLHQVVTKPHPTNPIPPEQAVTLDGLLHARARKTPHGLAYRHFDEHLCQWQDLTWTQVMEQVARWRAALMQEGLEPGDRVAIMLKNSPLWVMFDQAALGLGLITVPIYTSDRPGNVAHILQDCGAKLLLIGSTEHWRPLIDACARLASLQRVVTVRTPAEGGEDSRLRGLDAWLPQAGEEFHHRVADPGALATIIYTSGTTGEPKGVMLSHGNLLDNCWGALQTFEIADDDLLLSFLPLSHCLERMAGYYLPIMAGAAVAYARSFQLLQEDLLHVRPTILISVPRIFERIQAALRHKLGQESRIKRRLFEAAVTIGHSRFEHAQGRAPWSPLHLLWPLLRPLTADRLISRFGGRLRLAVSGGAALSPEISRTFIGLGLPVLQGYGLTETSPVISVNRIEDNLPASVGQVIPGVEVKLDADHVLHVRGSNVMLGYWNNPQATSAMISTDGWLNTGDMARIDNEGHIFITGRIKEIIVLNNGEKVPPADMEMAILNDPLFEQVMVVGEGKPYLGLLAVVNRECWADAAEGRGLHAVWPDALQQPLARAIALTRVTQQTKAFPGYARIRRIALLSEPWSVDNGLLTSTLKLRRIEVLARHREAYEKLYEGFNSQPSLALG</sequence>
<evidence type="ECO:0000256" key="1">
    <source>
        <dbReference type="ARBA" id="ARBA00022741"/>
    </source>
</evidence>
<dbReference type="SUPFAM" id="SSF56801">
    <property type="entry name" value="Acetyl-CoA synthetase-like"/>
    <property type="match status" value="1"/>
</dbReference>
<dbReference type="PANTHER" id="PTHR43272">
    <property type="entry name" value="LONG-CHAIN-FATTY-ACID--COA LIGASE"/>
    <property type="match status" value="1"/>
</dbReference>
<dbReference type="EMBL" id="MLJW01000774">
    <property type="protein sequence ID" value="OIQ82716.1"/>
    <property type="molecule type" value="Genomic_DNA"/>
</dbReference>
<dbReference type="AlphaFoldDB" id="A0A1J5QS59"/>
<feature type="domain" description="AMP-dependent synthetase/ligase" evidence="3">
    <location>
        <begin position="64"/>
        <end position="470"/>
    </location>
</feature>
<dbReference type="PANTHER" id="PTHR43272:SF33">
    <property type="entry name" value="AMP-BINDING DOMAIN-CONTAINING PROTEIN-RELATED"/>
    <property type="match status" value="1"/>
</dbReference>
<evidence type="ECO:0000256" key="2">
    <source>
        <dbReference type="ARBA" id="ARBA00022840"/>
    </source>
</evidence>
<dbReference type="CDD" id="cd05907">
    <property type="entry name" value="VL_LC_FACS_like"/>
    <property type="match status" value="1"/>
</dbReference>
<dbReference type="GO" id="GO:0004467">
    <property type="term" value="F:long-chain fatty acid-CoA ligase activity"/>
    <property type="evidence" value="ECO:0007669"/>
    <property type="project" value="UniProtKB-EC"/>
</dbReference>
<dbReference type="InterPro" id="IPR042099">
    <property type="entry name" value="ANL_N_sf"/>
</dbReference>
<dbReference type="GO" id="GO:0005524">
    <property type="term" value="F:ATP binding"/>
    <property type="evidence" value="ECO:0007669"/>
    <property type="project" value="UniProtKB-KW"/>
</dbReference>
<protein>
    <submittedName>
        <fullName evidence="4">Long-chain-fatty-acid--CoA ligase FadD15</fullName>
        <ecNumber evidence="4">6.2.1.3</ecNumber>
    </submittedName>
</protein>
<dbReference type="InterPro" id="IPR000873">
    <property type="entry name" value="AMP-dep_synth/lig_dom"/>
</dbReference>